<reference evidence="2" key="1">
    <citation type="journal article" date="2017" name="Genome Biol.">
        <title>Comparative genomics reveals high biological diversity and specific adaptations in the industrially and medically important fungal genus Aspergillus.</title>
        <authorList>
            <person name="de Vries R.P."/>
            <person name="Riley R."/>
            <person name="Wiebenga A."/>
            <person name="Aguilar-Osorio G."/>
            <person name="Amillis S."/>
            <person name="Uchima C.A."/>
            <person name="Anderluh G."/>
            <person name="Asadollahi M."/>
            <person name="Askin M."/>
            <person name="Barry K."/>
            <person name="Battaglia E."/>
            <person name="Bayram O."/>
            <person name="Benocci T."/>
            <person name="Braus-Stromeyer S.A."/>
            <person name="Caldana C."/>
            <person name="Canovas D."/>
            <person name="Cerqueira G.C."/>
            <person name="Chen F."/>
            <person name="Chen W."/>
            <person name="Choi C."/>
            <person name="Clum A."/>
            <person name="Dos Santos R.A."/>
            <person name="Damasio A.R."/>
            <person name="Diallinas G."/>
            <person name="Emri T."/>
            <person name="Fekete E."/>
            <person name="Flipphi M."/>
            <person name="Freyberg S."/>
            <person name="Gallo A."/>
            <person name="Gournas C."/>
            <person name="Habgood R."/>
            <person name="Hainaut M."/>
            <person name="Harispe M.L."/>
            <person name="Henrissat B."/>
            <person name="Hilden K.S."/>
            <person name="Hope R."/>
            <person name="Hossain A."/>
            <person name="Karabika E."/>
            <person name="Karaffa L."/>
            <person name="Karanyi Z."/>
            <person name="Krasevec N."/>
            <person name="Kuo A."/>
            <person name="Kusch H."/>
            <person name="LaButti K."/>
            <person name="Lagendijk E.L."/>
            <person name="Lapidus A."/>
            <person name="Levasseur A."/>
            <person name="Lindquist E."/>
            <person name="Lipzen A."/>
            <person name="Logrieco A.F."/>
            <person name="MacCabe A."/>
            <person name="Maekelae M.R."/>
            <person name="Malavazi I."/>
            <person name="Melin P."/>
            <person name="Meyer V."/>
            <person name="Mielnichuk N."/>
            <person name="Miskei M."/>
            <person name="Molnar A.P."/>
            <person name="Mule G."/>
            <person name="Ngan C.Y."/>
            <person name="Orejas M."/>
            <person name="Orosz E."/>
            <person name="Ouedraogo J.P."/>
            <person name="Overkamp K.M."/>
            <person name="Park H.-S."/>
            <person name="Perrone G."/>
            <person name="Piumi F."/>
            <person name="Punt P.J."/>
            <person name="Ram A.F."/>
            <person name="Ramon A."/>
            <person name="Rauscher S."/>
            <person name="Record E."/>
            <person name="Riano-Pachon D.M."/>
            <person name="Robert V."/>
            <person name="Roehrig J."/>
            <person name="Ruller R."/>
            <person name="Salamov A."/>
            <person name="Salih N.S."/>
            <person name="Samson R.A."/>
            <person name="Sandor E."/>
            <person name="Sanguinetti M."/>
            <person name="Schuetze T."/>
            <person name="Sepcic K."/>
            <person name="Shelest E."/>
            <person name="Sherlock G."/>
            <person name="Sophianopoulou V."/>
            <person name="Squina F.M."/>
            <person name="Sun H."/>
            <person name="Susca A."/>
            <person name="Todd R.B."/>
            <person name="Tsang A."/>
            <person name="Unkles S.E."/>
            <person name="van de Wiele N."/>
            <person name="van Rossen-Uffink D."/>
            <person name="Oliveira J.V."/>
            <person name="Vesth T.C."/>
            <person name="Visser J."/>
            <person name="Yu J.-H."/>
            <person name="Zhou M."/>
            <person name="Andersen M.R."/>
            <person name="Archer D.B."/>
            <person name="Baker S.E."/>
            <person name="Benoit I."/>
            <person name="Brakhage A.A."/>
            <person name="Braus G.H."/>
            <person name="Fischer R."/>
            <person name="Frisvad J.C."/>
            <person name="Goldman G.H."/>
            <person name="Houbraken J."/>
            <person name="Oakley B."/>
            <person name="Pocsi I."/>
            <person name="Scazzocchio C."/>
            <person name="Seiboth B."/>
            <person name="vanKuyk P.A."/>
            <person name="Wortman J."/>
            <person name="Dyer P.S."/>
            <person name="Grigoriev I.V."/>
        </authorList>
    </citation>
    <scope>NUCLEOTIDE SEQUENCE [LARGE SCALE GENOMIC DNA]</scope>
    <source>
        <strain evidence="2">CBS 101740 / IMI 381727 / IBT 21946</strain>
    </source>
</reference>
<gene>
    <name evidence="1" type="ORF">ASPBRDRAFT_126602</name>
</gene>
<dbReference type="AlphaFoldDB" id="A0A1L9UHT7"/>
<dbReference type="GeneID" id="93570371"/>
<evidence type="ECO:0000313" key="1">
    <source>
        <dbReference type="EMBL" id="OJJ71200.1"/>
    </source>
</evidence>
<proteinExistence type="predicted"/>
<dbReference type="Proteomes" id="UP000184499">
    <property type="component" value="Unassembled WGS sequence"/>
</dbReference>
<dbReference type="STRING" id="767769.A0A1L9UHT7"/>
<sequence>MSLWDEGFPLQLVSQCIDPDSLTYSCPDSGKRHFESTTKLCWYNLDDPETLPIECTRCHNQTVVPWMTRRRTGLADHSFYQVCQSCKFLLRGDALIVQRLRRDLHLLVKKDIPLPGTCWSMENGQGTLASNKTPNEFVKRYLMDMLLEETRPTSLFPDIIQILESIGRAVVKEAMPILHDIFEHYLYVGNSSCNLHAAVTRVLKSASAVQATNLSETDFASPRMDARYINFLRGQDKGSLFWGPDLSEIDLKDPTMWVWSTHLLTPRSYSEFFQAVGNGLPVDWQPPHPSKCRLCHTLRPPSFARRFFQGLVSLQTWKEFLESAA</sequence>
<dbReference type="OMA" id="QSLPMLH"/>
<dbReference type="OrthoDB" id="2684236at2759"/>
<keyword evidence="2" id="KW-1185">Reference proteome</keyword>
<evidence type="ECO:0000313" key="2">
    <source>
        <dbReference type="Proteomes" id="UP000184499"/>
    </source>
</evidence>
<organism evidence="1 2">
    <name type="scientific">Aspergillus brasiliensis (strain CBS 101740 / IMI 381727 / IBT 21946)</name>
    <dbReference type="NCBI Taxonomy" id="767769"/>
    <lineage>
        <taxon>Eukaryota</taxon>
        <taxon>Fungi</taxon>
        <taxon>Dikarya</taxon>
        <taxon>Ascomycota</taxon>
        <taxon>Pezizomycotina</taxon>
        <taxon>Eurotiomycetes</taxon>
        <taxon>Eurotiomycetidae</taxon>
        <taxon>Eurotiales</taxon>
        <taxon>Aspergillaceae</taxon>
        <taxon>Aspergillus</taxon>
        <taxon>Aspergillus subgen. Circumdati</taxon>
    </lineage>
</organism>
<dbReference type="RefSeq" id="XP_067478448.1">
    <property type="nucleotide sequence ID" value="XM_067617883.1"/>
</dbReference>
<name>A0A1L9UHT7_ASPBC</name>
<dbReference type="EMBL" id="KV878685">
    <property type="protein sequence ID" value="OJJ71200.1"/>
    <property type="molecule type" value="Genomic_DNA"/>
</dbReference>
<protein>
    <submittedName>
        <fullName evidence="1">Uncharacterized protein</fullName>
    </submittedName>
</protein>
<accession>A0A1L9UHT7</accession>
<dbReference type="VEuPathDB" id="FungiDB:ASPBRDRAFT_126602"/>